<dbReference type="EMBL" id="WHUW01000467">
    <property type="protein sequence ID" value="KAF8414621.1"/>
    <property type="molecule type" value="Genomic_DNA"/>
</dbReference>
<dbReference type="SUPFAM" id="SSF50630">
    <property type="entry name" value="Acid proteases"/>
    <property type="match status" value="1"/>
</dbReference>
<dbReference type="GO" id="GO:0004190">
    <property type="term" value="F:aspartic-type endopeptidase activity"/>
    <property type="evidence" value="ECO:0007669"/>
    <property type="project" value="UniProtKB-KW"/>
</dbReference>
<dbReference type="GO" id="GO:0006508">
    <property type="term" value="P:proteolysis"/>
    <property type="evidence" value="ECO:0007669"/>
    <property type="project" value="InterPro"/>
</dbReference>
<feature type="region of interest" description="Disordered" evidence="2">
    <location>
        <begin position="106"/>
        <end position="197"/>
    </location>
</feature>
<keyword evidence="1" id="KW-0064">Aspartyl protease</keyword>
<dbReference type="PROSITE" id="PS00141">
    <property type="entry name" value="ASP_PROTEASE"/>
    <property type="match status" value="1"/>
</dbReference>
<keyword evidence="1" id="KW-0645">Protease</keyword>
<organism evidence="3 4">
    <name type="scientific">Boletus edulis BED1</name>
    <dbReference type="NCBI Taxonomy" id="1328754"/>
    <lineage>
        <taxon>Eukaryota</taxon>
        <taxon>Fungi</taxon>
        <taxon>Dikarya</taxon>
        <taxon>Basidiomycota</taxon>
        <taxon>Agaricomycotina</taxon>
        <taxon>Agaricomycetes</taxon>
        <taxon>Agaricomycetidae</taxon>
        <taxon>Boletales</taxon>
        <taxon>Boletineae</taxon>
        <taxon>Boletaceae</taxon>
        <taxon>Boletoideae</taxon>
        <taxon>Boletus</taxon>
    </lineage>
</organism>
<name>A0AAD4BAB0_BOLED</name>
<proteinExistence type="predicted"/>
<protein>
    <submittedName>
        <fullName evidence="3">Uncharacterized protein</fullName>
    </submittedName>
</protein>
<feature type="compositionally biased region" description="Basic and acidic residues" evidence="2">
    <location>
        <begin position="106"/>
        <end position="125"/>
    </location>
</feature>
<keyword evidence="1" id="KW-0378">Hydrolase</keyword>
<keyword evidence="4" id="KW-1185">Reference proteome</keyword>
<sequence length="212" mass="23047">MTYFRRLARHSIWRTLEKLRSSYRFLSAMNKFRDVMGEKAPGSETPFPSEPQDAAAPQPAGEKIGIAIPLTKRSGLVNADGTANKDALEAEVEALKAIRQVFDNYEKNTGRKHPSDMRGVERRGAGDPLTWTDEGQPAKPITVDFDTGSSNNHGHTIQWDPSSSSTPPDPGQSISLPHDGATVSGEQHTDTVSNLSGVGFMGMDSDCRVGKH</sequence>
<evidence type="ECO:0000313" key="3">
    <source>
        <dbReference type="EMBL" id="KAF8414621.1"/>
    </source>
</evidence>
<feature type="region of interest" description="Disordered" evidence="2">
    <location>
        <begin position="37"/>
        <end position="59"/>
    </location>
</feature>
<dbReference type="AlphaFoldDB" id="A0AAD4BAB0"/>
<dbReference type="Proteomes" id="UP001194468">
    <property type="component" value="Unassembled WGS sequence"/>
</dbReference>
<comment type="caution">
    <text evidence="3">The sequence shown here is derived from an EMBL/GenBank/DDBJ whole genome shotgun (WGS) entry which is preliminary data.</text>
</comment>
<evidence type="ECO:0000256" key="1">
    <source>
        <dbReference type="ARBA" id="ARBA00022750"/>
    </source>
</evidence>
<reference evidence="3" key="2">
    <citation type="journal article" date="2020" name="Nat. Commun.">
        <title>Large-scale genome sequencing of mycorrhizal fungi provides insights into the early evolution of symbiotic traits.</title>
        <authorList>
            <person name="Miyauchi S."/>
            <person name="Kiss E."/>
            <person name="Kuo A."/>
            <person name="Drula E."/>
            <person name="Kohler A."/>
            <person name="Sanchez-Garcia M."/>
            <person name="Morin E."/>
            <person name="Andreopoulos B."/>
            <person name="Barry K.W."/>
            <person name="Bonito G."/>
            <person name="Buee M."/>
            <person name="Carver A."/>
            <person name="Chen C."/>
            <person name="Cichocki N."/>
            <person name="Clum A."/>
            <person name="Culley D."/>
            <person name="Crous P.W."/>
            <person name="Fauchery L."/>
            <person name="Girlanda M."/>
            <person name="Hayes R.D."/>
            <person name="Keri Z."/>
            <person name="LaButti K."/>
            <person name="Lipzen A."/>
            <person name="Lombard V."/>
            <person name="Magnuson J."/>
            <person name="Maillard F."/>
            <person name="Murat C."/>
            <person name="Nolan M."/>
            <person name="Ohm R.A."/>
            <person name="Pangilinan J."/>
            <person name="Pereira M.F."/>
            <person name="Perotto S."/>
            <person name="Peter M."/>
            <person name="Pfister S."/>
            <person name="Riley R."/>
            <person name="Sitrit Y."/>
            <person name="Stielow J.B."/>
            <person name="Szollosi G."/>
            <person name="Zifcakova L."/>
            <person name="Stursova M."/>
            <person name="Spatafora J.W."/>
            <person name="Tedersoo L."/>
            <person name="Vaario L.M."/>
            <person name="Yamada A."/>
            <person name="Yan M."/>
            <person name="Wang P."/>
            <person name="Xu J."/>
            <person name="Bruns T."/>
            <person name="Baldrian P."/>
            <person name="Vilgalys R."/>
            <person name="Dunand C."/>
            <person name="Henrissat B."/>
            <person name="Grigoriev I.V."/>
            <person name="Hibbett D."/>
            <person name="Nagy L.G."/>
            <person name="Martin F.M."/>
        </authorList>
    </citation>
    <scope>NUCLEOTIDE SEQUENCE</scope>
    <source>
        <strain evidence="3">BED1</strain>
    </source>
</reference>
<feature type="compositionally biased region" description="Polar residues" evidence="2">
    <location>
        <begin position="184"/>
        <end position="196"/>
    </location>
</feature>
<dbReference type="InterPro" id="IPR001969">
    <property type="entry name" value="Aspartic_peptidase_AS"/>
</dbReference>
<gene>
    <name evidence="3" type="ORF">L210DRAFT_3513536</name>
</gene>
<evidence type="ECO:0000313" key="4">
    <source>
        <dbReference type="Proteomes" id="UP001194468"/>
    </source>
</evidence>
<reference evidence="3" key="1">
    <citation type="submission" date="2019-10" db="EMBL/GenBank/DDBJ databases">
        <authorList>
            <consortium name="DOE Joint Genome Institute"/>
            <person name="Kuo A."/>
            <person name="Miyauchi S."/>
            <person name="Kiss E."/>
            <person name="Drula E."/>
            <person name="Kohler A."/>
            <person name="Sanchez-Garcia M."/>
            <person name="Andreopoulos B."/>
            <person name="Barry K.W."/>
            <person name="Bonito G."/>
            <person name="Buee M."/>
            <person name="Carver A."/>
            <person name="Chen C."/>
            <person name="Cichocki N."/>
            <person name="Clum A."/>
            <person name="Culley D."/>
            <person name="Crous P.W."/>
            <person name="Fauchery L."/>
            <person name="Girlanda M."/>
            <person name="Hayes R."/>
            <person name="Keri Z."/>
            <person name="LaButti K."/>
            <person name="Lipzen A."/>
            <person name="Lombard V."/>
            <person name="Magnuson J."/>
            <person name="Maillard F."/>
            <person name="Morin E."/>
            <person name="Murat C."/>
            <person name="Nolan M."/>
            <person name="Ohm R."/>
            <person name="Pangilinan J."/>
            <person name="Pereira M."/>
            <person name="Perotto S."/>
            <person name="Peter M."/>
            <person name="Riley R."/>
            <person name="Sitrit Y."/>
            <person name="Stielow B."/>
            <person name="Szollosi G."/>
            <person name="Zifcakova L."/>
            <person name="Stursova M."/>
            <person name="Spatafora J.W."/>
            <person name="Tedersoo L."/>
            <person name="Vaario L.-M."/>
            <person name="Yamada A."/>
            <person name="Yan M."/>
            <person name="Wang P."/>
            <person name="Xu J."/>
            <person name="Bruns T."/>
            <person name="Baldrian P."/>
            <person name="Vilgalys R."/>
            <person name="Henrissat B."/>
            <person name="Grigoriev I.V."/>
            <person name="Hibbett D."/>
            <person name="Nagy L.G."/>
            <person name="Martin F.M."/>
        </authorList>
    </citation>
    <scope>NUCLEOTIDE SEQUENCE</scope>
    <source>
        <strain evidence="3">BED1</strain>
    </source>
</reference>
<accession>A0AAD4BAB0</accession>
<dbReference type="InterPro" id="IPR021109">
    <property type="entry name" value="Peptidase_aspartic_dom_sf"/>
</dbReference>
<evidence type="ECO:0000256" key="2">
    <source>
        <dbReference type="SAM" id="MobiDB-lite"/>
    </source>
</evidence>